<dbReference type="PATRIC" id="fig|89059.3.peg.376"/>
<protein>
    <submittedName>
        <fullName evidence="2">RNA polymerase factor sigma-70</fullName>
    </submittedName>
</protein>
<feature type="domain" description="RNA polymerase sigma-70 region 2" evidence="1">
    <location>
        <begin position="47"/>
        <end position="115"/>
    </location>
</feature>
<dbReference type="GO" id="GO:0006352">
    <property type="term" value="P:DNA-templated transcription initiation"/>
    <property type="evidence" value="ECO:0007669"/>
    <property type="project" value="InterPro"/>
</dbReference>
<dbReference type="SUPFAM" id="SSF88946">
    <property type="entry name" value="Sigma2 domain of RNA polymerase sigma factors"/>
    <property type="match status" value="1"/>
</dbReference>
<evidence type="ECO:0000313" key="2">
    <source>
        <dbReference type="EMBL" id="KRN79845.1"/>
    </source>
</evidence>
<organism evidence="2 3">
    <name type="scientific">Ligilactobacillus acidipiscis</name>
    <dbReference type="NCBI Taxonomy" id="89059"/>
    <lineage>
        <taxon>Bacteria</taxon>
        <taxon>Bacillati</taxon>
        <taxon>Bacillota</taxon>
        <taxon>Bacilli</taxon>
        <taxon>Lactobacillales</taxon>
        <taxon>Lactobacillaceae</taxon>
        <taxon>Ligilactobacillus</taxon>
    </lineage>
</organism>
<evidence type="ECO:0000259" key="1">
    <source>
        <dbReference type="Pfam" id="PF04542"/>
    </source>
</evidence>
<dbReference type="InterPro" id="IPR013325">
    <property type="entry name" value="RNA_pol_sigma_r2"/>
</dbReference>
<dbReference type="InterPro" id="IPR014284">
    <property type="entry name" value="RNA_pol_sigma-70_dom"/>
</dbReference>
<dbReference type="EMBL" id="JQBK01000127">
    <property type="protein sequence ID" value="KRN79845.1"/>
    <property type="molecule type" value="Genomic_DNA"/>
</dbReference>
<dbReference type="GO" id="GO:0003700">
    <property type="term" value="F:DNA-binding transcription factor activity"/>
    <property type="evidence" value="ECO:0007669"/>
    <property type="project" value="InterPro"/>
</dbReference>
<dbReference type="InterPro" id="IPR007627">
    <property type="entry name" value="RNA_pol_sigma70_r2"/>
</dbReference>
<name>A0A0R2JXE8_9LACO</name>
<dbReference type="Proteomes" id="UP000051491">
    <property type="component" value="Unassembled WGS sequence"/>
</dbReference>
<dbReference type="NCBIfam" id="TIGR02937">
    <property type="entry name" value="sigma70-ECF"/>
    <property type="match status" value="1"/>
</dbReference>
<accession>A0A0R2JXE8</accession>
<evidence type="ECO:0000313" key="3">
    <source>
        <dbReference type="Proteomes" id="UP000051491"/>
    </source>
</evidence>
<reference evidence="2 3" key="1">
    <citation type="journal article" date="2015" name="Genome Announc.">
        <title>Expanding the biotechnology potential of lactobacilli through comparative genomics of 213 strains and associated genera.</title>
        <authorList>
            <person name="Sun Z."/>
            <person name="Harris H.M."/>
            <person name="McCann A."/>
            <person name="Guo C."/>
            <person name="Argimon S."/>
            <person name="Zhang W."/>
            <person name="Yang X."/>
            <person name="Jeffery I.B."/>
            <person name="Cooney J.C."/>
            <person name="Kagawa T.F."/>
            <person name="Liu W."/>
            <person name="Song Y."/>
            <person name="Salvetti E."/>
            <person name="Wrobel A."/>
            <person name="Rasinkangas P."/>
            <person name="Parkhill J."/>
            <person name="Rea M.C."/>
            <person name="O'Sullivan O."/>
            <person name="Ritari J."/>
            <person name="Douillard F.P."/>
            <person name="Paul Ross R."/>
            <person name="Yang R."/>
            <person name="Briner A.E."/>
            <person name="Felis G.E."/>
            <person name="de Vos W.M."/>
            <person name="Barrangou R."/>
            <person name="Klaenhammer T.R."/>
            <person name="Caufield P.W."/>
            <person name="Cui Y."/>
            <person name="Zhang H."/>
            <person name="O'Toole P.W."/>
        </authorList>
    </citation>
    <scope>NUCLEOTIDE SEQUENCE [LARGE SCALE GENOMIC DNA]</scope>
    <source>
        <strain evidence="2 3">DSM 15353</strain>
    </source>
</reference>
<dbReference type="Pfam" id="PF04542">
    <property type="entry name" value="Sigma70_r2"/>
    <property type="match status" value="1"/>
</dbReference>
<dbReference type="AlphaFoldDB" id="A0A0R2JXE8"/>
<dbReference type="STRING" id="89059.LAC1533_0718"/>
<comment type="caution">
    <text evidence="2">The sequence shown here is derived from an EMBL/GenBank/DDBJ whole genome shotgun (WGS) entry which is preliminary data.</text>
</comment>
<sequence length="216" mass="24951">MSNLILNHKFIRIRGISMTKNKNYVANDLELITDILADPESLSLLILFQKYHPLVISTISAFKFRYYDFDDLKVEAMVICYQSVQNFELDRNVPFGSFFKANLSNYFRTLLRNQAAKKRHFDLLANSFESLITEKGSGYLGPDRTNLTPDRQVLLEADIARLPKVLSSLENQVMQMYCNPNPYSKETIANKLNISHKTLYSATSRCKKKTKKLIYS</sequence>
<proteinExistence type="predicted"/>
<gene>
    <name evidence="2" type="ORF">IV43_GL000369</name>
</gene>